<dbReference type="GO" id="GO:0008239">
    <property type="term" value="F:dipeptidyl-peptidase activity"/>
    <property type="evidence" value="ECO:0007669"/>
    <property type="project" value="TreeGrafter"/>
</dbReference>
<name>A0AAP0LME8_9ROSI</name>
<evidence type="ECO:0000256" key="1">
    <source>
        <dbReference type="ARBA" id="ARBA00011079"/>
    </source>
</evidence>
<keyword evidence="4" id="KW-0378">Hydrolase</keyword>
<dbReference type="Gene3D" id="3.40.50.1820">
    <property type="entry name" value="alpha/beta hydrolase"/>
    <property type="match status" value="2"/>
</dbReference>
<accession>A0AAP0LME8</accession>
<dbReference type="Pfam" id="PF05577">
    <property type="entry name" value="Peptidase_S28"/>
    <property type="match status" value="2"/>
</dbReference>
<dbReference type="PANTHER" id="PTHR11010">
    <property type="entry name" value="PROTEASE S28 PRO-X CARBOXYPEPTIDASE-RELATED"/>
    <property type="match status" value="1"/>
</dbReference>
<sequence length="181" mass="19806">MCLRLVNANNISNLPFQDANTLGFLSSTQALADCAQLITDVKRNLSAENCPVIAIGGSYGGTAGVFAQKGDRPCYINKPKNRTETDEGWPWQDIKPTLQRFTGNIIFSNGLRDPYSAGGVLKNISDSIIALPTVNGSHCLDIVKSSKTSDPDWLVQQRNTEVEIIEGWIAKYYADLKAINK</sequence>
<dbReference type="InterPro" id="IPR008758">
    <property type="entry name" value="Peptidase_S28"/>
</dbReference>
<comment type="caution">
    <text evidence="6">The sequence shown here is derived from an EMBL/GenBank/DDBJ whole genome shotgun (WGS) entry which is preliminary data.</text>
</comment>
<dbReference type="EMBL" id="JBCGBO010000025">
    <property type="protein sequence ID" value="KAK9175719.1"/>
    <property type="molecule type" value="Genomic_DNA"/>
</dbReference>
<protein>
    <submittedName>
        <fullName evidence="6">Uncharacterized protein</fullName>
    </submittedName>
</protein>
<keyword evidence="2" id="KW-0645">Protease</keyword>
<dbReference type="Proteomes" id="UP001428341">
    <property type="component" value="Unassembled WGS sequence"/>
</dbReference>
<gene>
    <name evidence="6" type="ORF">WN944_027726</name>
</gene>
<comment type="similarity">
    <text evidence="1">Belongs to the peptidase S28 family.</text>
</comment>
<dbReference type="GO" id="GO:0006508">
    <property type="term" value="P:proteolysis"/>
    <property type="evidence" value="ECO:0007669"/>
    <property type="project" value="UniProtKB-KW"/>
</dbReference>
<evidence type="ECO:0000256" key="4">
    <source>
        <dbReference type="ARBA" id="ARBA00022801"/>
    </source>
</evidence>
<dbReference type="AlphaFoldDB" id="A0AAP0LME8"/>
<organism evidence="6 7">
    <name type="scientific">Citrus x changshan-huyou</name>
    <dbReference type="NCBI Taxonomy" id="2935761"/>
    <lineage>
        <taxon>Eukaryota</taxon>
        <taxon>Viridiplantae</taxon>
        <taxon>Streptophyta</taxon>
        <taxon>Embryophyta</taxon>
        <taxon>Tracheophyta</taxon>
        <taxon>Spermatophyta</taxon>
        <taxon>Magnoliopsida</taxon>
        <taxon>eudicotyledons</taxon>
        <taxon>Gunneridae</taxon>
        <taxon>Pentapetalae</taxon>
        <taxon>rosids</taxon>
        <taxon>malvids</taxon>
        <taxon>Sapindales</taxon>
        <taxon>Rutaceae</taxon>
        <taxon>Aurantioideae</taxon>
        <taxon>Citrus</taxon>
    </lineage>
</organism>
<dbReference type="PANTHER" id="PTHR11010:SF96">
    <property type="entry name" value="LYSOSOMAL PRO-X CARBOXYPEPTIDASE-LIKE ISOFORM X1"/>
    <property type="match status" value="1"/>
</dbReference>
<dbReference type="GO" id="GO:0070008">
    <property type="term" value="F:serine-type exopeptidase activity"/>
    <property type="evidence" value="ECO:0007669"/>
    <property type="project" value="InterPro"/>
</dbReference>
<dbReference type="InterPro" id="IPR029058">
    <property type="entry name" value="AB_hydrolase_fold"/>
</dbReference>
<reference evidence="6 7" key="1">
    <citation type="submission" date="2024-05" db="EMBL/GenBank/DDBJ databases">
        <title>Haplotype-resolved chromosome-level genome assembly of Huyou (Citrus changshanensis).</title>
        <authorList>
            <person name="Miao C."/>
            <person name="Chen W."/>
            <person name="Wu Y."/>
            <person name="Wang L."/>
            <person name="Zhao S."/>
            <person name="Grierson D."/>
            <person name="Xu C."/>
            <person name="Chen K."/>
        </authorList>
    </citation>
    <scope>NUCLEOTIDE SEQUENCE [LARGE SCALE GENOMIC DNA]</scope>
    <source>
        <strain evidence="6">01-14</strain>
        <tissue evidence="6">Leaf</tissue>
    </source>
</reference>
<keyword evidence="7" id="KW-1185">Reference proteome</keyword>
<evidence type="ECO:0000313" key="7">
    <source>
        <dbReference type="Proteomes" id="UP001428341"/>
    </source>
</evidence>
<evidence type="ECO:0000256" key="3">
    <source>
        <dbReference type="ARBA" id="ARBA00022729"/>
    </source>
</evidence>
<keyword evidence="5" id="KW-0325">Glycoprotein</keyword>
<evidence type="ECO:0000256" key="5">
    <source>
        <dbReference type="ARBA" id="ARBA00023180"/>
    </source>
</evidence>
<keyword evidence="3" id="KW-0732">Signal</keyword>
<evidence type="ECO:0000313" key="6">
    <source>
        <dbReference type="EMBL" id="KAK9175719.1"/>
    </source>
</evidence>
<proteinExistence type="inferred from homology"/>
<evidence type="ECO:0000256" key="2">
    <source>
        <dbReference type="ARBA" id="ARBA00022670"/>
    </source>
</evidence>